<evidence type="ECO:0000256" key="1">
    <source>
        <dbReference type="ARBA" id="ARBA00004141"/>
    </source>
</evidence>
<dbReference type="EC" id="2.3.1.225" evidence="10"/>
<protein>
    <recommendedName>
        <fullName evidence="10">Palmitoyltransferase</fullName>
        <ecNumber evidence="10">2.3.1.225</ecNumber>
    </recommendedName>
</protein>
<proteinExistence type="inferred from homology"/>
<evidence type="ECO:0000259" key="12">
    <source>
        <dbReference type="Pfam" id="PF01529"/>
    </source>
</evidence>
<evidence type="ECO:0000313" key="13">
    <source>
        <dbReference type="EMBL" id="ORZ10242.1"/>
    </source>
</evidence>
<evidence type="ECO:0000256" key="7">
    <source>
        <dbReference type="ARBA" id="ARBA00023288"/>
    </source>
</evidence>
<dbReference type="AlphaFoldDB" id="A0A1X2I6B7"/>
<keyword evidence="3 10" id="KW-0812">Transmembrane</keyword>
<feature type="compositionally biased region" description="Low complexity" evidence="11">
    <location>
        <begin position="341"/>
        <end position="360"/>
    </location>
</feature>
<comment type="similarity">
    <text evidence="10">Belongs to the DHHC palmitoyltransferase family.</text>
</comment>
<dbReference type="Pfam" id="PF01529">
    <property type="entry name" value="DHHC"/>
    <property type="match status" value="1"/>
</dbReference>
<keyword evidence="2 10" id="KW-0808">Transferase</keyword>
<comment type="subcellular location">
    <subcellularLocation>
        <location evidence="1">Membrane</location>
        <topology evidence="1">Multi-pass membrane protein</topology>
    </subcellularLocation>
</comment>
<feature type="transmembrane region" description="Helical" evidence="10">
    <location>
        <begin position="31"/>
        <end position="58"/>
    </location>
</feature>
<feature type="domain" description="Palmitoyltransferase DHHC" evidence="12">
    <location>
        <begin position="90"/>
        <end position="215"/>
    </location>
</feature>
<evidence type="ECO:0000256" key="2">
    <source>
        <dbReference type="ARBA" id="ARBA00022679"/>
    </source>
</evidence>
<dbReference type="GO" id="GO:0019706">
    <property type="term" value="F:protein-cysteine S-palmitoyltransferase activity"/>
    <property type="evidence" value="ECO:0007669"/>
    <property type="project" value="UniProtKB-EC"/>
</dbReference>
<dbReference type="PROSITE" id="PS50216">
    <property type="entry name" value="DHHC"/>
    <property type="match status" value="1"/>
</dbReference>
<dbReference type="Proteomes" id="UP000193560">
    <property type="component" value="Unassembled WGS sequence"/>
</dbReference>
<keyword evidence="6" id="KW-0564">Palmitate</keyword>
<feature type="transmembrane region" description="Helical" evidence="10">
    <location>
        <begin position="138"/>
        <end position="156"/>
    </location>
</feature>
<evidence type="ECO:0000256" key="9">
    <source>
        <dbReference type="ARBA" id="ARBA00048048"/>
    </source>
</evidence>
<keyword evidence="5 10" id="KW-0472">Membrane</keyword>
<comment type="caution">
    <text evidence="13">The sequence shown here is derived from an EMBL/GenBank/DDBJ whole genome shotgun (WGS) entry which is preliminary data.</text>
</comment>
<evidence type="ECO:0000256" key="11">
    <source>
        <dbReference type="SAM" id="MobiDB-lite"/>
    </source>
</evidence>
<gene>
    <name evidence="13" type="ORF">BCR42DRAFT_423047</name>
</gene>
<evidence type="ECO:0000256" key="4">
    <source>
        <dbReference type="ARBA" id="ARBA00022989"/>
    </source>
</evidence>
<evidence type="ECO:0000256" key="6">
    <source>
        <dbReference type="ARBA" id="ARBA00023139"/>
    </source>
</evidence>
<keyword evidence="14" id="KW-1185">Reference proteome</keyword>
<dbReference type="InterPro" id="IPR001594">
    <property type="entry name" value="Palmitoyltrfase_DHHC"/>
</dbReference>
<dbReference type="OrthoDB" id="331948at2759"/>
<feature type="transmembrane region" description="Helical" evidence="10">
    <location>
        <begin position="6"/>
        <end position="24"/>
    </location>
</feature>
<keyword evidence="4 10" id="KW-1133">Transmembrane helix</keyword>
<evidence type="ECO:0000313" key="14">
    <source>
        <dbReference type="Proteomes" id="UP000193560"/>
    </source>
</evidence>
<feature type="region of interest" description="Disordered" evidence="11">
    <location>
        <begin position="333"/>
        <end position="360"/>
    </location>
</feature>
<dbReference type="InterPro" id="IPR039859">
    <property type="entry name" value="PFA4/ZDH16/20/ERF2-like"/>
</dbReference>
<evidence type="ECO:0000256" key="10">
    <source>
        <dbReference type="RuleBase" id="RU079119"/>
    </source>
</evidence>
<evidence type="ECO:0000256" key="8">
    <source>
        <dbReference type="ARBA" id="ARBA00023315"/>
    </source>
</evidence>
<feature type="transmembrane region" description="Helical" evidence="10">
    <location>
        <begin position="177"/>
        <end position="201"/>
    </location>
</feature>
<comment type="catalytic activity">
    <reaction evidence="9 10">
        <text>L-cysteinyl-[protein] + hexadecanoyl-CoA = S-hexadecanoyl-L-cysteinyl-[protein] + CoA</text>
        <dbReference type="Rhea" id="RHEA:36683"/>
        <dbReference type="Rhea" id="RHEA-COMP:10131"/>
        <dbReference type="Rhea" id="RHEA-COMP:11032"/>
        <dbReference type="ChEBI" id="CHEBI:29950"/>
        <dbReference type="ChEBI" id="CHEBI:57287"/>
        <dbReference type="ChEBI" id="CHEBI:57379"/>
        <dbReference type="ChEBI" id="CHEBI:74151"/>
        <dbReference type="EC" id="2.3.1.225"/>
    </reaction>
</comment>
<name>A0A1X2I6B7_9FUNG</name>
<dbReference type="EMBL" id="MCGE01000025">
    <property type="protein sequence ID" value="ORZ10242.1"/>
    <property type="molecule type" value="Genomic_DNA"/>
</dbReference>
<sequence>MSLKEIKGQAIVLFVISMVAFLGYSSQIGILWSFLGGATLHTALILIPLNVFIILIYINYALTCLTDPGTVPINWIPQQQHHLEVKRSTHAPRFCKTCNNYKPPRSHHCSTCGKCVLKMDHHCPWVNNCVGFANYCHFIRFLVYVQVSTIYLLILLGCRLNQIIHHSSPTTPTELGLLAINLLFCIIIIIGVAILSGYHVYCITTNTTTIEGWEKGRSLTLKSMGTVHDVMYPYDQGVMNNIKFVLGRQPLLWFWPRQMEGSGLSFPINITHLHTKGNTVTAETVDDDEGIDSDKRFSMYSAWTTHTNELLEHNHQHQHDTLELDDITVISPAHHQHQQHQQHQPPSTLKSTLSTTTLHTPTTPASILTFASTASTLVDSKSRRLHNNDRHSKSYY</sequence>
<evidence type="ECO:0000256" key="3">
    <source>
        <dbReference type="ARBA" id="ARBA00022692"/>
    </source>
</evidence>
<organism evidence="13 14">
    <name type="scientific">Absidia repens</name>
    <dbReference type="NCBI Taxonomy" id="90262"/>
    <lineage>
        <taxon>Eukaryota</taxon>
        <taxon>Fungi</taxon>
        <taxon>Fungi incertae sedis</taxon>
        <taxon>Mucoromycota</taxon>
        <taxon>Mucoromycotina</taxon>
        <taxon>Mucoromycetes</taxon>
        <taxon>Mucorales</taxon>
        <taxon>Cunninghamellaceae</taxon>
        <taxon>Absidia</taxon>
    </lineage>
</organism>
<dbReference type="STRING" id="90262.A0A1X2I6B7"/>
<reference evidence="13 14" key="1">
    <citation type="submission" date="2016-07" db="EMBL/GenBank/DDBJ databases">
        <title>Pervasive Adenine N6-methylation of Active Genes in Fungi.</title>
        <authorList>
            <consortium name="DOE Joint Genome Institute"/>
            <person name="Mondo S.J."/>
            <person name="Dannebaum R.O."/>
            <person name="Kuo R.C."/>
            <person name="Labutti K."/>
            <person name="Haridas S."/>
            <person name="Kuo A."/>
            <person name="Salamov A."/>
            <person name="Ahrendt S.R."/>
            <person name="Lipzen A."/>
            <person name="Sullivan W."/>
            <person name="Andreopoulos W.B."/>
            <person name="Clum A."/>
            <person name="Lindquist E."/>
            <person name="Daum C."/>
            <person name="Ramamoorthy G.K."/>
            <person name="Gryganskyi A."/>
            <person name="Culley D."/>
            <person name="Magnuson J.K."/>
            <person name="James T.Y."/>
            <person name="O'Malley M.A."/>
            <person name="Stajich J.E."/>
            <person name="Spatafora J.W."/>
            <person name="Visel A."/>
            <person name="Grigoriev I.V."/>
        </authorList>
    </citation>
    <scope>NUCLEOTIDE SEQUENCE [LARGE SCALE GENOMIC DNA]</scope>
    <source>
        <strain evidence="13 14">NRRL 1336</strain>
    </source>
</reference>
<accession>A0A1X2I6B7</accession>
<evidence type="ECO:0000256" key="5">
    <source>
        <dbReference type="ARBA" id="ARBA00023136"/>
    </source>
</evidence>
<dbReference type="GO" id="GO:0016020">
    <property type="term" value="C:membrane"/>
    <property type="evidence" value="ECO:0007669"/>
    <property type="project" value="UniProtKB-SubCell"/>
</dbReference>
<comment type="domain">
    <text evidence="10">The DHHC domain is required for palmitoyltransferase activity.</text>
</comment>
<keyword evidence="7" id="KW-0449">Lipoprotein</keyword>
<keyword evidence="8 10" id="KW-0012">Acyltransferase</keyword>
<dbReference type="PANTHER" id="PTHR12246">
    <property type="entry name" value="PALMITOYLTRANSFERASE ZDHHC16"/>
    <property type="match status" value="1"/>
</dbReference>